<evidence type="ECO:0000313" key="2">
    <source>
        <dbReference type="Proteomes" id="UP000250197"/>
    </source>
</evidence>
<dbReference type="EMBL" id="CP021252">
    <property type="protein sequence ID" value="ART20816.1"/>
    <property type="molecule type" value="Genomic_DNA"/>
</dbReference>
<dbReference type="RefSeq" id="WP_086890947.1">
    <property type="nucleotide sequence ID" value="NZ_CP021252.1"/>
</dbReference>
<dbReference type="Proteomes" id="UP000250197">
    <property type="component" value="Chromosome"/>
</dbReference>
<dbReference type="AlphaFoldDB" id="A0A2Z2IWU7"/>
<reference evidence="1 2" key="1">
    <citation type="submission" date="2017-05" db="EMBL/GenBank/DDBJ databases">
        <title>Complete genome sequence of Corynebacterium striatum KC-Na-1 isolated from Neophocaena asiaeorientalis in Korea.</title>
        <authorList>
            <person name="Kim J.H."/>
            <person name="Lee K."/>
        </authorList>
    </citation>
    <scope>NUCLEOTIDE SEQUENCE [LARGE SCALE GENOMIC DNA]</scope>
    <source>
        <strain evidence="1 2">KC-Na-01</strain>
    </source>
</reference>
<protein>
    <submittedName>
        <fullName evidence="1">Uncharacterized protein</fullName>
    </submittedName>
</protein>
<dbReference type="KEGG" id="cstr:CBE89_04405"/>
<evidence type="ECO:0000313" key="1">
    <source>
        <dbReference type="EMBL" id="ART20816.1"/>
    </source>
</evidence>
<gene>
    <name evidence="1" type="ORF">CBE89_04405</name>
</gene>
<sequence length="155" mass="17493">MDRKQLTWENENLSDAAGAVWATVRADVLNVKESQLAAAQERILLEHSVDSGSQRFWVRGTATTGKTLHVAQQGVSVSHMQAKCLDRAYTLDRPNPFRRERRIRDAEGKEVLRTRPTFKGVLEIFDIAAENVPDIDVAFLTYCCLLVDAPRRLRG</sequence>
<proteinExistence type="predicted"/>
<organism evidence="1 2">
    <name type="scientific">Corynebacterium striatum</name>
    <dbReference type="NCBI Taxonomy" id="43770"/>
    <lineage>
        <taxon>Bacteria</taxon>
        <taxon>Bacillati</taxon>
        <taxon>Actinomycetota</taxon>
        <taxon>Actinomycetes</taxon>
        <taxon>Mycobacteriales</taxon>
        <taxon>Corynebacteriaceae</taxon>
        <taxon>Corynebacterium</taxon>
    </lineage>
</organism>
<name>A0A2Z2IWU7_CORST</name>
<accession>A0A2Z2IWU7</accession>